<dbReference type="CDD" id="cd09272">
    <property type="entry name" value="RNase_HI_RT_Ty1"/>
    <property type="match status" value="1"/>
</dbReference>
<dbReference type="Proteomes" id="UP000230002">
    <property type="component" value="Unassembled WGS sequence"/>
</dbReference>
<dbReference type="Pfam" id="PF07727">
    <property type="entry name" value="RVT_2"/>
    <property type="match status" value="1"/>
</dbReference>
<dbReference type="OrthoDB" id="2791290at2759"/>
<feature type="compositionally biased region" description="Acidic residues" evidence="1">
    <location>
        <begin position="273"/>
        <end position="292"/>
    </location>
</feature>
<dbReference type="PANTHER" id="PTHR11439:SF483">
    <property type="entry name" value="PEPTIDE SYNTHASE GLIP-LIKE, PUTATIVE (AFU_ORTHOLOGUE AFUA_3G12920)-RELATED"/>
    <property type="match status" value="1"/>
</dbReference>
<comment type="caution">
    <text evidence="3">The sequence shown here is derived from an EMBL/GenBank/DDBJ whole genome shotgun (WGS) entry which is preliminary data.</text>
</comment>
<dbReference type="SUPFAM" id="SSF56672">
    <property type="entry name" value="DNA/RNA polymerases"/>
    <property type="match status" value="1"/>
</dbReference>
<organism evidence="3 4">
    <name type="scientific">Ganoderma sinense ZZ0214-1</name>
    <dbReference type="NCBI Taxonomy" id="1077348"/>
    <lineage>
        <taxon>Eukaryota</taxon>
        <taxon>Fungi</taxon>
        <taxon>Dikarya</taxon>
        <taxon>Basidiomycota</taxon>
        <taxon>Agaricomycotina</taxon>
        <taxon>Agaricomycetes</taxon>
        <taxon>Polyporales</taxon>
        <taxon>Polyporaceae</taxon>
        <taxon>Ganoderma</taxon>
    </lineage>
</organism>
<dbReference type="AlphaFoldDB" id="A0A2G8RVU7"/>
<sequence>MDKSEAMRHDACVPQSWWEFSFEHAAHLHNRTPTRRLEWWTPYELLNGTKPDISHLRIFGCGAYVFLPPEVRKNKLSPKSELMIYLGVGAVSFQNAHMKRSDKGSRVRPNQLNLWTRQLLLLYSLMTAMSHAVLPQNLPQRARVRHETSHLHQLRLYPLYLLNLVHSTERTYQKCNTLCRRNLLRLTGQARKNRDGLRESGKYQFTKAMSMRSAERDPPVPIPPSMRTHREPTPVISSSSSDDEEEEDMGSDPIPAFVLPQPESPAPSPDRSDPDDDDDDDDDEEEESEEESSGQSSDEVEGVLRAARTDVAQLCQEGGASLIQFLIVKAIPPDEGEKVPPANVREWTYRDIASLPNAERKEWFTACREELEALRRRDVYDLVDRPKGRKVVKNRWVFDVKTDGRKKARLVAKGFSQVEGEDFDKIFSPVVHFETVRLIMALAALEDWHISGLDVRSAYLYGKLDEEIYLEQPEGFRIPGSEHKVFRLKRALYGLKQAGLAWWCTLSESMKLMGYKRLTNDAGLYIYKRHSDGELVVVIVYIDNALFCGRDKKLVALLKARFMKKWECRDLGDAKEFLRMRIARIGRKIFLDQRAYLEKVLDRCGMTNARPALTPLPAGYIPAPNTGQATPELRSRYQKVIGSLLYLMLGTRPDLAFAVTKLAQHAANPTEDHLSKALHICRYLVGTKNYALVYNGDSQLGLIAGTDSDWASDPYTRCSQTGFMLKLANCAFSWVSRAQKTIALSSTEAEYMAMSDCSRQVVWVHNLLAELGYYIGRVPLSGDNQGSIHIGQNPVTESRSKHIDIRYHYVREVYDRGITDIFYVEGTNNPADIFTKNLGTVKFHHFRPYLGLHFPKAA</sequence>
<dbReference type="STRING" id="1077348.A0A2G8RVU7"/>
<gene>
    <name evidence="3" type="ORF">GSI_11381</name>
</gene>
<evidence type="ECO:0000259" key="2">
    <source>
        <dbReference type="Pfam" id="PF07727"/>
    </source>
</evidence>
<protein>
    <recommendedName>
        <fullName evidence="2">Reverse transcriptase Ty1/copia-type domain-containing protein</fullName>
    </recommendedName>
</protein>
<dbReference type="InterPro" id="IPR013103">
    <property type="entry name" value="RVT_2"/>
</dbReference>
<evidence type="ECO:0000313" key="4">
    <source>
        <dbReference type="Proteomes" id="UP000230002"/>
    </source>
</evidence>
<dbReference type="PANTHER" id="PTHR11439">
    <property type="entry name" value="GAG-POL-RELATED RETROTRANSPOSON"/>
    <property type="match status" value="1"/>
</dbReference>
<accession>A0A2G8RVU7</accession>
<keyword evidence="4" id="KW-1185">Reference proteome</keyword>
<proteinExistence type="predicted"/>
<dbReference type="InterPro" id="IPR043502">
    <property type="entry name" value="DNA/RNA_pol_sf"/>
</dbReference>
<dbReference type="EMBL" id="AYKW01000045">
    <property type="protein sequence ID" value="PIL25632.1"/>
    <property type="molecule type" value="Genomic_DNA"/>
</dbReference>
<name>A0A2G8RVU7_9APHY</name>
<evidence type="ECO:0000313" key="3">
    <source>
        <dbReference type="EMBL" id="PIL25632.1"/>
    </source>
</evidence>
<feature type="region of interest" description="Disordered" evidence="1">
    <location>
        <begin position="193"/>
        <end position="300"/>
    </location>
</feature>
<evidence type="ECO:0000256" key="1">
    <source>
        <dbReference type="SAM" id="MobiDB-lite"/>
    </source>
</evidence>
<feature type="domain" description="Reverse transcriptase Ty1/copia-type" evidence="2">
    <location>
        <begin position="378"/>
        <end position="616"/>
    </location>
</feature>
<feature type="compositionally biased region" description="Acidic residues" evidence="1">
    <location>
        <begin position="241"/>
        <end position="250"/>
    </location>
</feature>
<reference evidence="3 4" key="1">
    <citation type="journal article" date="2015" name="Sci. Rep.">
        <title>Chromosome-level genome map provides insights into diverse defense mechanisms in the medicinal fungus Ganoderma sinense.</title>
        <authorList>
            <person name="Zhu Y."/>
            <person name="Xu J."/>
            <person name="Sun C."/>
            <person name="Zhou S."/>
            <person name="Xu H."/>
            <person name="Nelson D.R."/>
            <person name="Qian J."/>
            <person name="Song J."/>
            <person name="Luo H."/>
            <person name="Xiang L."/>
            <person name="Li Y."/>
            <person name="Xu Z."/>
            <person name="Ji A."/>
            <person name="Wang L."/>
            <person name="Lu S."/>
            <person name="Hayward A."/>
            <person name="Sun W."/>
            <person name="Li X."/>
            <person name="Schwartz D.C."/>
            <person name="Wang Y."/>
            <person name="Chen S."/>
        </authorList>
    </citation>
    <scope>NUCLEOTIDE SEQUENCE [LARGE SCALE GENOMIC DNA]</scope>
    <source>
        <strain evidence="3 4">ZZ0214-1</strain>
    </source>
</reference>